<evidence type="ECO:0000313" key="1">
    <source>
        <dbReference type="EMBL" id="CAB4134821.1"/>
    </source>
</evidence>
<proteinExistence type="predicted"/>
<reference evidence="1" key="1">
    <citation type="submission" date="2020-04" db="EMBL/GenBank/DDBJ databases">
        <authorList>
            <person name="Chiriac C."/>
            <person name="Salcher M."/>
            <person name="Ghai R."/>
            <person name="Kavagutti S V."/>
        </authorList>
    </citation>
    <scope>NUCLEOTIDE SEQUENCE</scope>
</reference>
<sequence>MIKFSYHKDCNGKPEKRVIDGRLTLWQGDLRINLGYGWKTAELPFEEIYELLSVGGMAFAPALSSDHRIEATFVSHELALVDIDNGMTLEELKGFPFYQFYGSGYYTTSSHTDAEPKFRILYRLPIAITDAETMRVIYEGLLAVHGAADISCKDPVRLFYGTINAAHREITDRSIDVEGLELLVKARDIVLEQQAKNITEIKQDDREFEPKTEEQVAELLDELRKYYPDLNYSTRRDVTWAVASSIGNQSTVTLMRQRWDDSSKNGKYEVIVNSRKRNALSLGTIYHMIRQHNPMFAKQVEKETRTMRKANNLYKTTASAAEKWLKD</sequence>
<accession>A0A6J5LKS2</accession>
<gene>
    <name evidence="1" type="ORF">UFOVP281_9</name>
</gene>
<dbReference type="EMBL" id="LR796295">
    <property type="protein sequence ID" value="CAB4134821.1"/>
    <property type="molecule type" value="Genomic_DNA"/>
</dbReference>
<name>A0A6J5LKS2_9CAUD</name>
<protein>
    <submittedName>
        <fullName evidence="1">Uncharacterized protein</fullName>
    </submittedName>
</protein>
<organism evidence="1">
    <name type="scientific">uncultured Caudovirales phage</name>
    <dbReference type="NCBI Taxonomy" id="2100421"/>
    <lineage>
        <taxon>Viruses</taxon>
        <taxon>Duplodnaviria</taxon>
        <taxon>Heunggongvirae</taxon>
        <taxon>Uroviricota</taxon>
        <taxon>Caudoviricetes</taxon>
        <taxon>Peduoviridae</taxon>
        <taxon>Maltschvirus</taxon>
        <taxon>Maltschvirus maltsch</taxon>
    </lineage>
</organism>